<feature type="compositionally biased region" description="Basic and acidic residues" evidence="3">
    <location>
        <begin position="987"/>
        <end position="998"/>
    </location>
</feature>
<proteinExistence type="inferred from homology"/>
<accession>A0ABS7EY69</accession>
<comment type="caution">
    <text evidence="5">The sequence shown here is derived from an EMBL/GenBank/DDBJ whole genome shotgun (WGS) entry which is preliminary data.</text>
</comment>
<evidence type="ECO:0000256" key="3">
    <source>
        <dbReference type="SAM" id="MobiDB-lite"/>
    </source>
</evidence>
<comment type="similarity">
    <text evidence="2">Belongs to the virb1 family.</text>
</comment>
<evidence type="ECO:0000259" key="4">
    <source>
        <dbReference type="Pfam" id="PF01464"/>
    </source>
</evidence>
<name>A0ABS7EY69_9PROT</name>
<dbReference type="RefSeq" id="WP_220115791.1">
    <property type="nucleotide sequence ID" value="NZ_JAHZUY010000003.1"/>
</dbReference>
<dbReference type="Pfam" id="PF01464">
    <property type="entry name" value="SLT"/>
    <property type="match status" value="1"/>
</dbReference>
<gene>
    <name evidence="5" type="ORF">K1J50_02170</name>
</gene>
<dbReference type="PANTHER" id="PTHR37423">
    <property type="entry name" value="SOLUBLE LYTIC MUREIN TRANSGLYCOSYLASE-RELATED"/>
    <property type="match status" value="1"/>
</dbReference>
<evidence type="ECO:0000256" key="1">
    <source>
        <dbReference type="ARBA" id="ARBA00007734"/>
    </source>
</evidence>
<feature type="compositionally biased region" description="Pro residues" evidence="3">
    <location>
        <begin position="1003"/>
        <end position="1013"/>
    </location>
</feature>
<keyword evidence="6" id="KW-1185">Reference proteome</keyword>
<feature type="domain" description="Transglycosylase SLT" evidence="4">
    <location>
        <begin position="280"/>
        <end position="383"/>
    </location>
</feature>
<dbReference type="SUPFAM" id="SSF53955">
    <property type="entry name" value="Lysozyme-like"/>
    <property type="match status" value="1"/>
</dbReference>
<organism evidence="5 6">
    <name type="scientific">Caldovatus aquaticus</name>
    <dbReference type="NCBI Taxonomy" id="2865671"/>
    <lineage>
        <taxon>Bacteria</taxon>
        <taxon>Pseudomonadati</taxon>
        <taxon>Pseudomonadota</taxon>
        <taxon>Alphaproteobacteria</taxon>
        <taxon>Acetobacterales</taxon>
        <taxon>Roseomonadaceae</taxon>
        <taxon>Caldovatus</taxon>
    </lineage>
</organism>
<dbReference type="CDD" id="cd00254">
    <property type="entry name" value="LT-like"/>
    <property type="match status" value="1"/>
</dbReference>
<reference evidence="5 6" key="1">
    <citation type="submission" date="2021-08" db="EMBL/GenBank/DDBJ databases">
        <title>Caldovatus sediminis gen. nov., sp. nov., a moderately thermophilic bacterium isolated from a hot spring.</title>
        <authorList>
            <person name="Hu C.-J."/>
            <person name="Li W.-J."/>
            <person name="Xian W.-D."/>
        </authorList>
    </citation>
    <scope>NUCLEOTIDE SEQUENCE [LARGE SCALE GENOMIC DNA]</scope>
    <source>
        <strain evidence="5 6">SYSU G05006</strain>
    </source>
</reference>
<evidence type="ECO:0000313" key="6">
    <source>
        <dbReference type="Proteomes" id="UP001519924"/>
    </source>
</evidence>
<comment type="similarity">
    <text evidence="1">Belongs to the transglycosylase Slt family.</text>
</comment>
<dbReference type="InterPro" id="IPR023346">
    <property type="entry name" value="Lysozyme-like_dom_sf"/>
</dbReference>
<dbReference type="Proteomes" id="UP001519924">
    <property type="component" value="Unassembled WGS sequence"/>
</dbReference>
<dbReference type="InterPro" id="IPR008258">
    <property type="entry name" value="Transglycosylase_SLT_dom_1"/>
</dbReference>
<evidence type="ECO:0000313" key="5">
    <source>
        <dbReference type="EMBL" id="MBW8268284.1"/>
    </source>
</evidence>
<dbReference type="EMBL" id="JAHZUY010000003">
    <property type="protein sequence ID" value="MBW8268284.1"/>
    <property type="molecule type" value="Genomic_DNA"/>
</dbReference>
<evidence type="ECO:0000256" key="2">
    <source>
        <dbReference type="ARBA" id="ARBA00009387"/>
    </source>
</evidence>
<dbReference type="Gene3D" id="1.10.530.10">
    <property type="match status" value="1"/>
</dbReference>
<protein>
    <submittedName>
        <fullName evidence="5">Lytic transglycosylase domain-containing protein</fullName>
    </submittedName>
</protein>
<feature type="region of interest" description="Disordered" evidence="3">
    <location>
        <begin position="987"/>
        <end position="1022"/>
    </location>
</feature>
<sequence>MSGSLPREERTVLPQGAGVVDLGRTGEVARRATAQAFDVAGVLDPLASLLERERTQEAIASGEAAGASEPIERDAEGRIVVPDLSRRPFERIAERRRREVLTSRYASEFLLDSQGEIQRLRQQHADDPEAFRQAAERWRQGTLSALPPELRLPVGEGIGRLIGQHYGNLLGQRAARDRQEARRLSEQALGRLGGEAFDLILQGRDPAPVLASLRAKIAQDTGGVWDRGEAAEIERRLLVVAPLQARLQRELRGGAGAALLGDGPERFGARLPEGWRPIVAAASAETGLPERLLREVFGLESGGDPNAVSRAGAVGAAQIMAATARDPGFGLPPLRPEDRSDPAKAIPWGARYLRALLDHYGGDLRLALAAYNAGPGRVDEHLRTGRPLPEETRRYLANLLPGAGSGPGGAADTVEAGRIVEALRAGPGAPGWREEWNGLTPQERQQLAAFGDALVREQRQEITWREQRTRLAASRVMADRAMELAEMERQRRPDGTLPPALVARRSQIERELHEIGRVIGADWGADVARRSEQADRAAEGRAAAEAVMQFRRERALAALGVTPDAQPAGEVAEVLRRIQGLPLAAQVDILETFTRDRAQALRLQQQQAERWQRFAEAMRPGDQQGPQVENNREYQAIALDWIRGEAQAPFTDPGAQARIVQAARAGVLPEQVVGFMLGALESRDPRTYAAAAAIHQALEADPQARRVYHAQLDEKSRRAFEGVAEQLRSIPEEGFEQRVQPLIEASRRIARGDPALAEEMMARLGATPDEQRRELRRLVEGALSEAGGPTTLPPAMEAELNGKILMLMANVPDRQRAARQALREITASGEWGLSRYGLPPGGAQGMPSGLRARLFGAPQWVRHPPEQHVAPYGRGGEVGARWQEELVQDVLRRQGLSDEERANWVLGGSAFLRPTDRFERVEVEDGRGGRRVVVARLYELWGPVAPGVRNYLGMMGPDGVRTGAPVLIPLEAEAWRHRLRWLQRRAGEEGVARERRDAAAPNEPWPGSVPNPSAPHLDSLRP</sequence>
<dbReference type="PANTHER" id="PTHR37423:SF2">
    <property type="entry name" value="MEMBRANE-BOUND LYTIC MUREIN TRANSGLYCOSYLASE C"/>
    <property type="match status" value="1"/>
</dbReference>